<dbReference type="Pfam" id="PF04607">
    <property type="entry name" value="RelA_SpoT"/>
    <property type="match status" value="1"/>
</dbReference>
<dbReference type="GO" id="GO:0015969">
    <property type="term" value="P:guanosine tetraphosphate metabolic process"/>
    <property type="evidence" value="ECO:0007669"/>
    <property type="project" value="InterPro"/>
</dbReference>
<proteinExistence type="predicted"/>
<dbReference type="Proteomes" id="UP000237839">
    <property type="component" value="Unassembled WGS sequence"/>
</dbReference>
<dbReference type="Gene3D" id="3.30.460.10">
    <property type="entry name" value="Beta Polymerase, domain 2"/>
    <property type="match status" value="1"/>
</dbReference>
<dbReference type="InterPro" id="IPR043519">
    <property type="entry name" value="NT_sf"/>
</dbReference>
<feature type="domain" description="RelA/SpoT" evidence="2">
    <location>
        <begin position="67"/>
        <end position="210"/>
    </location>
</feature>
<comment type="caution">
    <text evidence="3">The sequence shown here is derived from an EMBL/GenBank/DDBJ whole genome shotgun (WGS) entry which is preliminary data.</text>
</comment>
<feature type="coiled-coil region" evidence="1">
    <location>
        <begin position="234"/>
        <end position="296"/>
    </location>
</feature>
<dbReference type="PANTHER" id="PTHR41773">
    <property type="entry name" value="GTP PYROPHOSPHATASE-RELATED"/>
    <property type="match status" value="1"/>
</dbReference>
<evidence type="ECO:0000256" key="1">
    <source>
        <dbReference type="SAM" id="Coils"/>
    </source>
</evidence>
<dbReference type="OrthoDB" id="9789634at2"/>
<dbReference type="SMART" id="SM00954">
    <property type="entry name" value="RelA_SpoT"/>
    <property type="match status" value="1"/>
</dbReference>
<evidence type="ECO:0000313" key="4">
    <source>
        <dbReference type="Proteomes" id="UP000237839"/>
    </source>
</evidence>
<sequence>MNSKITLGDFLLRNNILREEWLESKLNWDTLLNIGMHHETQISTLEDHAKILANAIQKFALVHSVKWRVKNTEHLLVKIIRKCAKNEPKYSAISVANYAEIVMDLIGIRVIHLFKSDFFNVDQSIRNHFSLSETAITYYREGDDKNYLENFKTPNFELKIHPVGYRSIHYVIKETVLKKLFFAEIQVRTIFEEGWSEIDHKIRYPNHTDNKYLQYFLAMFNRMAGSADEMGEFVKGLEAEFTRQKQEIDEASKAQNSTLEKVERMVEELQKHKEKNAKSNKQVENLQAEIKKLRGEQNLSIAISNNFYTGQISEVGKSIRTGINFDHGLHNAHNISKPLFEIAGRSESVITASRLISTGLPATVSTTTNKINFPWESTPLTTANPFVRTSGLLNPVITTATDLEHITNLTNSDKFGKKPW</sequence>
<dbReference type="PANTHER" id="PTHR41773:SF1">
    <property type="entry name" value="RELA_SPOT DOMAIN-CONTAINING PROTEIN"/>
    <property type="match status" value="1"/>
</dbReference>
<dbReference type="RefSeq" id="WP_133166929.1">
    <property type="nucleotide sequence ID" value="NZ_PUGF01000016.1"/>
</dbReference>
<accession>A0A2S9GWM1</accession>
<keyword evidence="4" id="KW-1185">Reference proteome</keyword>
<protein>
    <recommendedName>
        <fullName evidence="2">RelA/SpoT domain-containing protein</fullName>
    </recommendedName>
</protein>
<evidence type="ECO:0000313" key="3">
    <source>
        <dbReference type="EMBL" id="PRC92127.1"/>
    </source>
</evidence>
<dbReference type="InterPro" id="IPR007685">
    <property type="entry name" value="RelA_SpoT"/>
</dbReference>
<gene>
    <name evidence="3" type="ORF">S2091_3262</name>
</gene>
<organism evidence="3 4">
    <name type="scientific">Solimicrobium silvestre</name>
    <dbReference type="NCBI Taxonomy" id="2099400"/>
    <lineage>
        <taxon>Bacteria</taxon>
        <taxon>Pseudomonadati</taxon>
        <taxon>Pseudomonadota</taxon>
        <taxon>Betaproteobacteria</taxon>
        <taxon>Burkholderiales</taxon>
        <taxon>Oxalobacteraceae</taxon>
        <taxon>Solimicrobium</taxon>
    </lineage>
</organism>
<dbReference type="CDD" id="cd05399">
    <property type="entry name" value="NT_Rel-Spo_like"/>
    <property type="match status" value="1"/>
</dbReference>
<name>A0A2S9GWM1_9BURK</name>
<dbReference type="AlphaFoldDB" id="A0A2S9GWM1"/>
<dbReference type="EMBL" id="PUGF01000016">
    <property type="protein sequence ID" value="PRC92127.1"/>
    <property type="molecule type" value="Genomic_DNA"/>
</dbReference>
<reference evidence="3 4" key="1">
    <citation type="submission" date="2018-02" db="EMBL/GenBank/DDBJ databases">
        <title>Solimicrobium silvestre gen. nov., sp. nov., isolated from alpine forest soil.</title>
        <authorList>
            <person name="Margesin R."/>
            <person name="Albuquerque L."/>
            <person name="Zhang D.-C."/>
            <person name="Froufe H.J.C."/>
            <person name="Severino R."/>
            <person name="Roxo I."/>
            <person name="Egas C."/>
            <person name="Da Costa M.S."/>
        </authorList>
    </citation>
    <scope>NUCLEOTIDE SEQUENCE [LARGE SCALE GENOMIC DNA]</scope>
    <source>
        <strain evidence="3 4">S20-91</strain>
    </source>
</reference>
<evidence type="ECO:0000259" key="2">
    <source>
        <dbReference type="SMART" id="SM00954"/>
    </source>
</evidence>
<dbReference type="SUPFAM" id="SSF81301">
    <property type="entry name" value="Nucleotidyltransferase"/>
    <property type="match status" value="1"/>
</dbReference>
<keyword evidence="1" id="KW-0175">Coiled coil</keyword>